<keyword evidence="4" id="KW-0547">Nucleotide-binding</keyword>
<dbReference type="InterPro" id="IPR027417">
    <property type="entry name" value="P-loop_NTPase"/>
</dbReference>
<keyword evidence="6" id="KW-0067">ATP-binding</keyword>
<dbReference type="InterPro" id="IPR050445">
    <property type="entry name" value="Bact_polysacc_biosynth/exp"/>
</dbReference>
<dbReference type="CDD" id="cd05387">
    <property type="entry name" value="BY-kinase"/>
    <property type="match status" value="1"/>
</dbReference>
<evidence type="ECO:0000313" key="12">
    <source>
        <dbReference type="Proteomes" id="UP001296776"/>
    </source>
</evidence>
<dbReference type="SUPFAM" id="SSF52540">
    <property type="entry name" value="P-loop containing nucleoside triphosphate hydrolases"/>
    <property type="match status" value="1"/>
</dbReference>
<evidence type="ECO:0000256" key="7">
    <source>
        <dbReference type="ARBA" id="ARBA00023137"/>
    </source>
</evidence>
<feature type="domain" description="AAA" evidence="10">
    <location>
        <begin position="82"/>
        <end position="202"/>
    </location>
</feature>
<dbReference type="InterPro" id="IPR025669">
    <property type="entry name" value="AAA_dom"/>
</dbReference>
<evidence type="ECO:0000256" key="8">
    <source>
        <dbReference type="ARBA" id="ARBA00051245"/>
    </source>
</evidence>
<dbReference type="GO" id="GO:0005886">
    <property type="term" value="C:plasma membrane"/>
    <property type="evidence" value="ECO:0007669"/>
    <property type="project" value="TreeGrafter"/>
</dbReference>
<accession>A0AAJ0U700</accession>
<evidence type="ECO:0000256" key="5">
    <source>
        <dbReference type="ARBA" id="ARBA00022777"/>
    </source>
</evidence>
<dbReference type="EC" id="2.7.10.2" evidence="2"/>
<evidence type="ECO:0000256" key="2">
    <source>
        <dbReference type="ARBA" id="ARBA00011903"/>
    </source>
</evidence>
<proteinExistence type="inferred from homology"/>
<evidence type="ECO:0000256" key="6">
    <source>
        <dbReference type="ARBA" id="ARBA00022840"/>
    </source>
</evidence>
<comment type="caution">
    <text evidence="11">The sequence shown here is derived from an EMBL/GenBank/DDBJ whole genome shotgun (WGS) entry which is preliminary data.</text>
</comment>
<evidence type="ECO:0000256" key="9">
    <source>
        <dbReference type="SAM" id="MobiDB-lite"/>
    </source>
</evidence>
<keyword evidence="3" id="KW-0808">Transferase</keyword>
<evidence type="ECO:0000256" key="1">
    <source>
        <dbReference type="ARBA" id="ARBA00007316"/>
    </source>
</evidence>
<evidence type="ECO:0000256" key="4">
    <source>
        <dbReference type="ARBA" id="ARBA00022741"/>
    </source>
</evidence>
<keyword evidence="12" id="KW-1185">Reference proteome</keyword>
<sequence length="258" mass="28353">MESLNPPLEPRNADTAASDSGATPVRSRIAPVSAERLLENRIVAMADRNPAAIAYKVLRTHVLQQMRANNWKTLGVTSPTLGNGKTVTTINLAISLARDQKHTVLAVDLDLQRPSMAARLFDQPVPGLSDYITEDRPIEELLVKPDIERLVILPGSHSFTHSSEILCSPKMIELVNEIKDRYADRLILFDLPPVLGGDDVMAFAPYVDALLLVIEEGKTTKDQLTSAYELLHDRAKVLGTVLNKADEGSTRTGYSISY</sequence>
<dbReference type="RefSeq" id="WP_200347816.1">
    <property type="nucleotide sequence ID" value="NZ_NRSJ01000040.1"/>
</dbReference>
<reference evidence="11" key="2">
    <citation type="journal article" date="2020" name="Microorganisms">
        <title>Osmotic Adaptation and Compatible Solute Biosynthesis of Phototrophic Bacteria as Revealed from Genome Analyses.</title>
        <authorList>
            <person name="Imhoff J.F."/>
            <person name="Rahn T."/>
            <person name="Kunzel S."/>
            <person name="Keller A."/>
            <person name="Neulinger S.C."/>
        </authorList>
    </citation>
    <scope>NUCLEOTIDE SEQUENCE</scope>
    <source>
        <strain evidence="11">DSM 11080</strain>
    </source>
</reference>
<organism evidence="11 12">
    <name type="scientific">Halochromatium glycolicum</name>
    <dbReference type="NCBI Taxonomy" id="85075"/>
    <lineage>
        <taxon>Bacteria</taxon>
        <taxon>Pseudomonadati</taxon>
        <taxon>Pseudomonadota</taxon>
        <taxon>Gammaproteobacteria</taxon>
        <taxon>Chromatiales</taxon>
        <taxon>Chromatiaceae</taxon>
        <taxon>Halochromatium</taxon>
    </lineage>
</organism>
<dbReference type="GO" id="GO:0004713">
    <property type="term" value="F:protein tyrosine kinase activity"/>
    <property type="evidence" value="ECO:0007669"/>
    <property type="project" value="TreeGrafter"/>
</dbReference>
<dbReference type="PANTHER" id="PTHR32309">
    <property type="entry name" value="TYROSINE-PROTEIN KINASE"/>
    <property type="match status" value="1"/>
</dbReference>
<feature type="region of interest" description="Disordered" evidence="9">
    <location>
        <begin position="1"/>
        <end position="26"/>
    </location>
</feature>
<dbReference type="Gene3D" id="3.40.50.300">
    <property type="entry name" value="P-loop containing nucleotide triphosphate hydrolases"/>
    <property type="match status" value="1"/>
</dbReference>
<protein>
    <recommendedName>
        <fullName evidence="2">non-specific protein-tyrosine kinase</fullName>
        <ecNumber evidence="2">2.7.10.2</ecNumber>
    </recommendedName>
</protein>
<dbReference type="EMBL" id="NRSJ01000040">
    <property type="protein sequence ID" value="MBK1706363.1"/>
    <property type="molecule type" value="Genomic_DNA"/>
</dbReference>
<comment type="similarity">
    <text evidence="1">Belongs to the CpsD/CapB family.</text>
</comment>
<dbReference type="PANTHER" id="PTHR32309:SF13">
    <property type="entry name" value="FERRIC ENTEROBACTIN TRANSPORT PROTEIN FEPE"/>
    <property type="match status" value="1"/>
</dbReference>
<keyword evidence="7" id="KW-0829">Tyrosine-protein kinase</keyword>
<dbReference type="AlphaFoldDB" id="A0AAJ0U700"/>
<dbReference type="Pfam" id="PF13614">
    <property type="entry name" value="AAA_31"/>
    <property type="match status" value="1"/>
</dbReference>
<dbReference type="InterPro" id="IPR005702">
    <property type="entry name" value="Wzc-like_C"/>
</dbReference>
<evidence type="ECO:0000313" key="11">
    <source>
        <dbReference type="EMBL" id="MBK1706363.1"/>
    </source>
</evidence>
<evidence type="ECO:0000256" key="3">
    <source>
        <dbReference type="ARBA" id="ARBA00022679"/>
    </source>
</evidence>
<keyword evidence="5" id="KW-0418">Kinase</keyword>
<comment type="catalytic activity">
    <reaction evidence="8">
        <text>L-tyrosyl-[protein] + ATP = O-phospho-L-tyrosyl-[protein] + ADP + H(+)</text>
        <dbReference type="Rhea" id="RHEA:10596"/>
        <dbReference type="Rhea" id="RHEA-COMP:10136"/>
        <dbReference type="Rhea" id="RHEA-COMP:20101"/>
        <dbReference type="ChEBI" id="CHEBI:15378"/>
        <dbReference type="ChEBI" id="CHEBI:30616"/>
        <dbReference type="ChEBI" id="CHEBI:46858"/>
        <dbReference type="ChEBI" id="CHEBI:61978"/>
        <dbReference type="ChEBI" id="CHEBI:456216"/>
        <dbReference type="EC" id="2.7.10.2"/>
    </reaction>
</comment>
<dbReference type="Proteomes" id="UP001296776">
    <property type="component" value="Unassembled WGS sequence"/>
</dbReference>
<gene>
    <name evidence="11" type="ORF">CKO40_17865</name>
</gene>
<evidence type="ECO:0000259" key="10">
    <source>
        <dbReference type="Pfam" id="PF13614"/>
    </source>
</evidence>
<reference evidence="11" key="1">
    <citation type="submission" date="2017-08" db="EMBL/GenBank/DDBJ databases">
        <authorList>
            <person name="Imhoff J.F."/>
            <person name="Rahn T."/>
            <person name="Kuenzel S."/>
            <person name="Neulinger S.C."/>
        </authorList>
    </citation>
    <scope>NUCLEOTIDE SEQUENCE</scope>
    <source>
        <strain evidence="11">DSM 11080</strain>
    </source>
</reference>
<name>A0AAJ0U700_9GAMM</name>